<dbReference type="PANTHER" id="PTHR43424:SF1">
    <property type="entry name" value="LOCUS PUTATIVE PROTEIN 1-RELATED"/>
    <property type="match status" value="1"/>
</dbReference>
<feature type="transmembrane region" description="Helical" evidence="5">
    <location>
        <begin position="189"/>
        <end position="210"/>
    </location>
</feature>
<dbReference type="EMBL" id="LUUB01000034">
    <property type="protein sequence ID" value="OAF13568.1"/>
    <property type="molecule type" value="Genomic_DNA"/>
</dbReference>
<keyword evidence="3 5" id="KW-1133">Transmembrane helix</keyword>
<gene>
    <name evidence="6" type="ORF">AYJ54_43335</name>
</gene>
<dbReference type="InterPro" id="IPR002797">
    <property type="entry name" value="Polysacc_synth"/>
</dbReference>
<evidence type="ECO:0000256" key="4">
    <source>
        <dbReference type="ARBA" id="ARBA00023136"/>
    </source>
</evidence>
<name>A0A176Z2G5_9BRAD</name>
<accession>A0A176Z2G5</accession>
<dbReference type="PANTHER" id="PTHR43424">
    <property type="entry name" value="LOCUS PUTATIVE PROTEIN 1-RELATED"/>
    <property type="match status" value="1"/>
</dbReference>
<feature type="transmembrane region" description="Helical" evidence="5">
    <location>
        <begin position="123"/>
        <end position="145"/>
    </location>
</feature>
<protein>
    <recommendedName>
        <fullName evidence="8">Polysaccharide biosynthesis protein C-terminal domain-containing protein</fullName>
    </recommendedName>
</protein>
<proteinExistence type="predicted"/>
<keyword evidence="4 5" id="KW-0472">Membrane</keyword>
<evidence type="ECO:0000256" key="5">
    <source>
        <dbReference type="SAM" id="Phobius"/>
    </source>
</evidence>
<feature type="transmembrane region" description="Helical" evidence="5">
    <location>
        <begin position="17"/>
        <end position="39"/>
    </location>
</feature>
<evidence type="ECO:0000313" key="6">
    <source>
        <dbReference type="EMBL" id="OAF13568.1"/>
    </source>
</evidence>
<evidence type="ECO:0000256" key="2">
    <source>
        <dbReference type="ARBA" id="ARBA00022692"/>
    </source>
</evidence>
<dbReference type="Proteomes" id="UP000076959">
    <property type="component" value="Unassembled WGS sequence"/>
</dbReference>
<feature type="transmembrane region" description="Helical" evidence="5">
    <location>
        <begin position="366"/>
        <end position="387"/>
    </location>
</feature>
<dbReference type="Pfam" id="PF01943">
    <property type="entry name" value="Polysacc_synt"/>
    <property type="match status" value="1"/>
</dbReference>
<dbReference type="AlphaFoldDB" id="A0A176Z2G5"/>
<sequence>MSQIAEFFRPKLPMLRLFAGSISSLAVGVVAQAVAFVLLARSLGAAQFGELTTISAVTALANTWCGFGPGEALRRIVSRDSARYAEALGHTVLMILITGAVLTVLVVAGMLFAPTIDRGNPTIWLQILLLLVPVNVAFPSFFNLVENIFLARGDFKTANLVNGGTGVARALAALVACGFFGVTSLQSWAVWWTGIHVAIGLICLAMIWRFGPPRWRVLRREVSLGGSLALSSFLITLRHSVDVLVLSAITTPDFVGVYGAGRRLIGAALVVPGAFDRVIYGKLAVAGRDGPLASLALATKYLPYSIGISAATSVCLFLIAPYMSFVFGHAFVAASDVVRALAWTVIPTAIQFLAFDALNAAEHHKISTIVSGATNAVGAMMVVLLGTTYGTSGIYAALYFSDVSRGGGLWLALSLSARRQRHVAAY</sequence>
<dbReference type="STRING" id="1505087.AYJ54_43335"/>
<feature type="transmembrane region" description="Helical" evidence="5">
    <location>
        <begin position="340"/>
        <end position="359"/>
    </location>
</feature>
<dbReference type="InterPro" id="IPR052556">
    <property type="entry name" value="PolySynth_Transporter"/>
</dbReference>
<evidence type="ECO:0008006" key="8">
    <source>
        <dbReference type="Google" id="ProtNLM"/>
    </source>
</evidence>
<feature type="transmembrane region" description="Helical" evidence="5">
    <location>
        <begin position="45"/>
        <end position="67"/>
    </location>
</feature>
<dbReference type="OrthoDB" id="7267641at2"/>
<comment type="caution">
    <text evidence="6">The sequence shown here is derived from an EMBL/GenBank/DDBJ whole genome shotgun (WGS) entry which is preliminary data.</text>
</comment>
<keyword evidence="2 5" id="KW-0812">Transmembrane</keyword>
<dbReference type="RefSeq" id="WP_063697737.1">
    <property type="nucleotide sequence ID" value="NZ_LUUB01000034.1"/>
</dbReference>
<evidence type="ECO:0000256" key="3">
    <source>
        <dbReference type="ARBA" id="ARBA00022989"/>
    </source>
</evidence>
<feature type="transmembrane region" description="Helical" evidence="5">
    <location>
        <begin position="166"/>
        <end position="183"/>
    </location>
</feature>
<evidence type="ECO:0000313" key="7">
    <source>
        <dbReference type="Proteomes" id="UP000076959"/>
    </source>
</evidence>
<feature type="transmembrane region" description="Helical" evidence="5">
    <location>
        <begin position="301"/>
        <end position="320"/>
    </location>
</feature>
<dbReference type="GO" id="GO:0016020">
    <property type="term" value="C:membrane"/>
    <property type="evidence" value="ECO:0007669"/>
    <property type="project" value="UniProtKB-SubCell"/>
</dbReference>
<reference evidence="6 7" key="1">
    <citation type="submission" date="2016-03" db="EMBL/GenBank/DDBJ databases">
        <title>Draft Genome Sequence of the Strain BR 10245 (Bradyrhizobium sp.) isolated from nodules of Centrolobium paraense.</title>
        <authorList>
            <person name="Simoes-Araujo J.L.Sr."/>
            <person name="Barauna A.C."/>
            <person name="Silva K."/>
            <person name="Zilli J.E."/>
        </authorList>
    </citation>
    <scope>NUCLEOTIDE SEQUENCE [LARGE SCALE GENOMIC DNA]</scope>
    <source>
        <strain evidence="6 7">BR 10245</strain>
    </source>
</reference>
<evidence type="ECO:0000256" key="1">
    <source>
        <dbReference type="ARBA" id="ARBA00004141"/>
    </source>
</evidence>
<feature type="transmembrane region" description="Helical" evidence="5">
    <location>
        <begin position="88"/>
        <end position="111"/>
    </location>
</feature>
<organism evidence="6 7">
    <name type="scientific">Bradyrhizobium centrolobii</name>
    <dbReference type="NCBI Taxonomy" id="1505087"/>
    <lineage>
        <taxon>Bacteria</taxon>
        <taxon>Pseudomonadati</taxon>
        <taxon>Pseudomonadota</taxon>
        <taxon>Alphaproteobacteria</taxon>
        <taxon>Hyphomicrobiales</taxon>
        <taxon>Nitrobacteraceae</taxon>
        <taxon>Bradyrhizobium</taxon>
    </lineage>
</organism>
<keyword evidence="7" id="KW-1185">Reference proteome</keyword>
<comment type="subcellular location">
    <subcellularLocation>
        <location evidence="1">Membrane</location>
        <topology evidence="1">Multi-pass membrane protein</topology>
    </subcellularLocation>
</comment>